<sequence length="447" mass="48147">MKVWTKDDYLALWRASLPRFYTSTIEDTPGFDVPAAQAAIFARFEQAINTTQGYYLREHSIQTGPVARGAAKAQGVVQVARLAAVGALTLPASTRLPARQLGTYGESVLLGHYVTKADVVFADGFVGAQSVAVEAEFPGYSGNLEFGGQITEFAELGRALVRAVVAQHSATASLLVRDVPPSEDTQWDVFPADGAGRYVRLVQLTTALASDVRVVRRVAGIASANGTTAYWVSPPLDASDLGKVLQVEVEEWGDLGLSVTQPSPILGGVSDMLGAIGDDRRAQRVPGETDDQFSDRLQNLGDTVSPAAIERKVGSILDPLGIEWCLRETADLDTLMGFTYDIHPFDAGDLALMVKLPGSGFVGQGAVWLGPQTMRRFFIVCVERSQLGDFGFGYDYTTAATDYVNAWDQAGWDGRPLVFQAVLARVWQEVNQTRAGGVGFLLKLDCC</sequence>
<accession>A0A6J5N7L3</accession>
<gene>
    <name evidence="1" type="ORF">UFOVP650_69</name>
</gene>
<dbReference type="EMBL" id="LR796623">
    <property type="protein sequence ID" value="CAB4155049.1"/>
    <property type="molecule type" value="Genomic_DNA"/>
</dbReference>
<reference evidence="1" key="1">
    <citation type="submission" date="2020-04" db="EMBL/GenBank/DDBJ databases">
        <authorList>
            <person name="Chiriac C."/>
            <person name="Salcher M."/>
            <person name="Ghai R."/>
            <person name="Kavagutti S V."/>
        </authorList>
    </citation>
    <scope>NUCLEOTIDE SEQUENCE</scope>
</reference>
<protein>
    <submittedName>
        <fullName evidence="1">Uncharacterized protein</fullName>
    </submittedName>
</protein>
<name>A0A6J5N7L3_9CAUD</name>
<organism evidence="1">
    <name type="scientific">uncultured Caudovirales phage</name>
    <dbReference type="NCBI Taxonomy" id="2100421"/>
    <lineage>
        <taxon>Viruses</taxon>
        <taxon>Duplodnaviria</taxon>
        <taxon>Heunggongvirae</taxon>
        <taxon>Uroviricota</taxon>
        <taxon>Caudoviricetes</taxon>
        <taxon>Peduoviridae</taxon>
        <taxon>Maltschvirus</taxon>
        <taxon>Maltschvirus maltsch</taxon>
    </lineage>
</organism>
<proteinExistence type="predicted"/>
<evidence type="ECO:0000313" key="1">
    <source>
        <dbReference type="EMBL" id="CAB4155049.1"/>
    </source>
</evidence>